<feature type="region of interest" description="Disordered" evidence="1">
    <location>
        <begin position="29"/>
        <end position="125"/>
    </location>
</feature>
<accession>A0ABM7M3G7</accession>
<evidence type="ECO:0000313" key="3">
    <source>
        <dbReference type="EMBL" id="BCJ46199.1"/>
    </source>
</evidence>
<protein>
    <recommendedName>
        <fullName evidence="5">Lipoprotein</fullName>
    </recommendedName>
</protein>
<reference evidence="3 4" key="1">
    <citation type="submission" date="2020-08" db="EMBL/GenBank/DDBJ databases">
        <title>Whole genome shotgun sequence of Actinoplanes ianthinogenes NBRC 13996.</title>
        <authorList>
            <person name="Komaki H."/>
            <person name="Tamura T."/>
        </authorList>
    </citation>
    <scope>NUCLEOTIDE SEQUENCE [LARGE SCALE GENOMIC DNA]</scope>
    <source>
        <strain evidence="3 4">NBRC 13996</strain>
    </source>
</reference>
<dbReference type="EMBL" id="AP023356">
    <property type="protein sequence ID" value="BCJ46199.1"/>
    <property type="molecule type" value="Genomic_DNA"/>
</dbReference>
<dbReference type="Proteomes" id="UP000676967">
    <property type="component" value="Chromosome"/>
</dbReference>
<dbReference type="PROSITE" id="PS51257">
    <property type="entry name" value="PROKAR_LIPOPROTEIN"/>
    <property type="match status" value="1"/>
</dbReference>
<evidence type="ECO:0000256" key="2">
    <source>
        <dbReference type="SAM" id="SignalP"/>
    </source>
</evidence>
<keyword evidence="4" id="KW-1185">Reference proteome</keyword>
<feature type="compositionally biased region" description="Low complexity" evidence="1">
    <location>
        <begin position="56"/>
        <end position="67"/>
    </location>
</feature>
<proteinExistence type="predicted"/>
<keyword evidence="2" id="KW-0732">Signal</keyword>
<evidence type="ECO:0000256" key="1">
    <source>
        <dbReference type="SAM" id="MobiDB-lite"/>
    </source>
</evidence>
<evidence type="ECO:0008006" key="5">
    <source>
        <dbReference type="Google" id="ProtNLM"/>
    </source>
</evidence>
<feature type="chain" id="PRO_5047396113" description="Lipoprotein" evidence="2">
    <location>
        <begin position="26"/>
        <end position="125"/>
    </location>
</feature>
<feature type="signal peptide" evidence="2">
    <location>
        <begin position="1"/>
        <end position="25"/>
    </location>
</feature>
<organism evidence="3 4">
    <name type="scientific">Actinoplanes ianthinogenes</name>
    <dbReference type="NCBI Taxonomy" id="122358"/>
    <lineage>
        <taxon>Bacteria</taxon>
        <taxon>Bacillati</taxon>
        <taxon>Actinomycetota</taxon>
        <taxon>Actinomycetes</taxon>
        <taxon>Micromonosporales</taxon>
        <taxon>Micromonosporaceae</taxon>
        <taxon>Actinoplanes</taxon>
    </lineage>
</organism>
<dbReference type="RefSeq" id="WP_189333025.1">
    <property type="nucleotide sequence ID" value="NZ_AP023356.1"/>
</dbReference>
<name>A0ABM7M3G7_9ACTN</name>
<evidence type="ECO:0000313" key="4">
    <source>
        <dbReference type="Proteomes" id="UP000676967"/>
    </source>
</evidence>
<sequence>MLKTTPAHRAAVAVTALAAALVIGACTSEDRGAGTTPADTGASPSACAPPPGGGAPVQPAGTEPSGAPSGGPDGDCGATPPAGAGGGGELYPDVDPSNFTPHGTNLWEPAPDSPSGASGDVLPAE</sequence>
<gene>
    <name evidence="3" type="ORF">Aiant_68560</name>
</gene>